<dbReference type="Proteomes" id="UP001387293">
    <property type="component" value="Unassembled WGS sequence"/>
</dbReference>
<accession>A0ABU8L506</accession>
<dbReference type="EMBL" id="JAPYKS010000036">
    <property type="protein sequence ID" value="MEI9412732.1"/>
    <property type="molecule type" value="Genomic_DNA"/>
</dbReference>
<organism evidence="1 2">
    <name type="scientific">Mesorhizobium salmacidum</name>
    <dbReference type="NCBI Taxonomy" id="3015171"/>
    <lineage>
        <taxon>Bacteria</taxon>
        <taxon>Pseudomonadati</taxon>
        <taxon>Pseudomonadota</taxon>
        <taxon>Alphaproteobacteria</taxon>
        <taxon>Hyphomicrobiales</taxon>
        <taxon>Phyllobacteriaceae</taxon>
        <taxon>Mesorhizobium</taxon>
    </lineage>
</organism>
<evidence type="ECO:0000313" key="1">
    <source>
        <dbReference type="EMBL" id="MEI9412732.1"/>
    </source>
</evidence>
<comment type="caution">
    <text evidence="1">The sequence shown here is derived from an EMBL/GenBank/DDBJ whole genome shotgun (WGS) entry which is preliminary data.</text>
</comment>
<name>A0ABU8L506_9HYPH</name>
<evidence type="ECO:0000313" key="2">
    <source>
        <dbReference type="Proteomes" id="UP001387293"/>
    </source>
</evidence>
<reference evidence="1 2" key="1">
    <citation type="submission" date="2022-12" db="EMBL/GenBank/DDBJ databases">
        <authorList>
            <person name="Muema E."/>
        </authorList>
    </citation>
    <scope>NUCLEOTIDE SEQUENCE [LARGE SCALE GENOMIC DNA]</scope>
    <source>
        <strain evidence="2">1326</strain>
    </source>
</reference>
<dbReference type="RefSeq" id="WP_337109106.1">
    <property type="nucleotide sequence ID" value="NZ_JAPYKS010000036.1"/>
</dbReference>
<proteinExistence type="predicted"/>
<keyword evidence="2" id="KW-1185">Reference proteome</keyword>
<sequence>MRLEGTGTYLQACEHQAAALPIDRFARSHRIVEQAELLFFRGYSGENSRYGFGTHETNGSGYCSQEKHGSSDDQTFEMLWEPSKTEFTNGTSAEAKKVMKYDDPGGFSGSLVCG</sequence>
<gene>
    <name evidence="1" type="ORF">O7A60_28885</name>
</gene>
<protein>
    <submittedName>
        <fullName evidence="1">Uncharacterized protein</fullName>
    </submittedName>
</protein>